<protein>
    <submittedName>
        <fullName evidence="2">Uncharacterized protein</fullName>
    </submittedName>
</protein>
<sequence>MFKYFLFAVLCSYVLQVVAIQCTVEYTFPGSPHESQPEKNCSKETEYCVCVTGTYKNVSFSAMDCKDTVETIMASYTHQTRGVTFSCETSSNTRYSSGDYYYNYGCTDNTYICSANILHKNNQNHPMSANGESHLTFTLSFLILSAVCHTLIKF</sequence>
<proteinExistence type="predicted"/>
<evidence type="ECO:0000313" key="2">
    <source>
        <dbReference type="WBParaSite" id="ES5_v2.g6594.t1"/>
    </source>
</evidence>
<reference evidence="2" key="1">
    <citation type="submission" date="2022-11" db="UniProtKB">
        <authorList>
            <consortium name="WormBaseParasite"/>
        </authorList>
    </citation>
    <scope>IDENTIFICATION</scope>
</reference>
<organism evidence="1 2">
    <name type="scientific">Panagrolaimus sp. ES5</name>
    <dbReference type="NCBI Taxonomy" id="591445"/>
    <lineage>
        <taxon>Eukaryota</taxon>
        <taxon>Metazoa</taxon>
        <taxon>Ecdysozoa</taxon>
        <taxon>Nematoda</taxon>
        <taxon>Chromadorea</taxon>
        <taxon>Rhabditida</taxon>
        <taxon>Tylenchina</taxon>
        <taxon>Panagrolaimomorpha</taxon>
        <taxon>Panagrolaimoidea</taxon>
        <taxon>Panagrolaimidae</taxon>
        <taxon>Panagrolaimus</taxon>
    </lineage>
</organism>
<evidence type="ECO:0000313" key="1">
    <source>
        <dbReference type="Proteomes" id="UP000887579"/>
    </source>
</evidence>
<dbReference type="WBParaSite" id="ES5_v2.g6594.t1">
    <property type="protein sequence ID" value="ES5_v2.g6594.t1"/>
    <property type="gene ID" value="ES5_v2.g6594"/>
</dbReference>
<dbReference type="Proteomes" id="UP000887579">
    <property type="component" value="Unplaced"/>
</dbReference>
<name>A0AC34GQC1_9BILA</name>
<accession>A0AC34GQC1</accession>